<evidence type="ECO:0000313" key="3">
    <source>
        <dbReference type="Proteomes" id="UP000178425"/>
    </source>
</evidence>
<name>A0A1F5WUM3_9BACT</name>
<dbReference type="Proteomes" id="UP000178425">
    <property type="component" value="Unassembled WGS sequence"/>
</dbReference>
<dbReference type="Pfam" id="PF01882">
    <property type="entry name" value="DUF58"/>
    <property type="match status" value="1"/>
</dbReference>
<proteinExistence type="predicted"/>
<evidence type="ECO:0000259" key="1">
    <source>
        <dbReference type="Pfam" id="PF01882"/>
    </source>
</evidence>
<organism evidence="2 3">
    <name type="scientific">Candidatus Giovannonibacteria bacterium RIFCSPHIGHO2_02_43_13</name>
    <dbReference type="NCBI Taxonomy" id="1798330"/>
    <lineage>
        <taxon>Bacteria</taxon>
        <taxon>Candidatus Giovannoniibacteriota</taxon>
    </lineage>
</organism>
<dbReference type="EMBL" id="MFHI01000006">
    <property type="protein sequence ID" value="OGF79348.1"/>
    <property type="molecule type" value="Genomic_DNA"/>
</dbReference>
<dbReference type="PANTHER" id="PTHR33608">
    <property type="entry name" value="BLL2464 PROTEIN"/>
    <property type="match status" value="1"/>
</dbReference>
<evidence type="ECO:0000313" key="2">
    <source>
        <dbReference type="EMBL" id="OGF79348.1"/>
    </source>
</evidence>
<dbReference type="PANTHER" id="PTHR33608:SF6">
    <property type="entry name" value="BLL2464 PROTEIN"/>
    <property type="match status" value="1"/>
</dbReference>
<dbReference type="InterPro" id="IPR002881">
    <property type="entry name" value="DUF58"/>
</dbReference>
<sequence>MQKRTGRKDFIKMLRGFSLVEPSFKVWTLTFGDHKSIRTGDGMEFREFRQYEHGDDIASLDVEASLRTGEKLARLNLTEEKVKCAVILDDSPSLGYYGMRGTALLAAGCYLMSAIKKKDPASMIIYSNDGKIPFISPNIFSAEDAIGLLLDLFDRSVSRINQQRKNTFAELASKISRCADLSNSLAVMVSDFSFSDVFVYHDDASKKEKLTGYGEFKRGMDMLSGGREARDIALIGVAPYWNDFLELRGFFSIEDSETGQKKTIHFDNASAGRFVARQRSRERILKEHSRFLDIPMAWLHSGDNVSEEIEKTFI</sequence>
<comment type="caution">
    <text evidence="2">The sequence shown here is derived from an EMBL/GenBank/DDBJ whole genome shotgun (WGS) entry which is preliminary data.</text>
</comment>
<reference evidence="2 3" key="1">
    <citation type="journal article" date="2016" name="Nat. Commun.">
        <title>Thousands of microbial genomes shed light on interconnected biogeochemical processes in an aquifer system.</title>
        <authorList>
            <person name="Anantharaman K."/>
            <person name="Brown C.T."/>
            <person name="Hug L.A."/>
            <person name="Sharon I."/>
            <person name="Castelle C.J."/>
            <person name="Probst A.J."/>
            <person name="Thomas B.C."/>
            <person name="Singh A."/>
            <person name="Wilkins M.J."/>
            <person name="Karaoz U."/>
            <person name="Brodie E.L."/>
            <person name="Williams K.H."/>
            <person name="Hubbard S.S."/>
            <person name="Banfield J.F."/>
        </authorList>
    </citation>
    <scope>NUCLEOTIDE SEQUENCE [LARGE SCALE GENOMIC DNA]</scope>
</reference>
<feature type="domain" description="DUF58" evidence="1">
    <location>
        <begin position="47"/>
        <end position="193"/>
    </location>
</feature>
<dbReference type="AlphaFoldDB" id="A0A1F5WUM3"/>
<gene>
    <name evidence="2" type="ORF">A2W54_01285</name>
</gene>
<protein>
    <recommendedName>
        <fullName evidence="1">DUF58 domain-containing protein</fullName>
    </recommendedName>
</protein>
<accession>A0A1F5WUM3</accession>